<name>A0A3N4NX08_9FLAO</name>
<dbReference type="AlphaFoldDB" id="A0A3N4NX08"/>
<evidence type="ECO:0000313" key="2">
    <source>
        <dbReference type="Proteomes" id="UP000270856"/>
    </source>
</evidence>
<gene>
    <name evidence="1" type="ORF">EGM88_10295</name>
</gene>
<evidence type="ECO:0008006" key="3">
    <source>
        <dbReference type="Google" id="ProtNLM"/>
    </source>
</evidence>
<evidence type="ECO:0000313" key="1">
    <source>
        <dbReference type="EMBL" id="RPD96740.1"/>
    </source>
</evidence>
<keyword evidence="2" id="KW-1185">Reference proteome</keyword>
<protein>
    <recommendedName>
        <fullName evidence="3">DUF4397 domain-containing protein</fullName>
    </recommendedName>
</protein>
<dbReference type="EMBL" id="RPFJ01000011">
    <property type="protein sequence ID" value="RPD96740.1"/>
    <property type="molecule type" value="Genomic_DNA"/>
</dbReference>
<sequence>MKFTNMKNITKIGLLLLFTFFIISCEKGEIQYMSEEVAENTAQFQIFYMVPISSGSSNYINKIELNNELLTNETMPLIPNNFSPYGGTGRYFTTTPGTSKLTLYKGTTTNLEVVFDQDIDLPAGKSMVIFHSFDEQPLIIDAGVPYPSYVTDGTADYTNIRFYNLMYESEGVPTDLTLQYQFQYIVDNDTGELSEWENLGEPVAFGEATSWSKATVNKRIEISSGYGYIYYRIRVIGDDGSDQGNLMLKNAYGNMVEYWDYWTGYIGYSRHHMLNGYRNDSPTYRARIRQLTAE</sequence>
<comment type="caution">
    <text evidence="1">The sequence shown here is derived from an EMBL/GenBank/DDBJ whole genome shotgun (WGS) entry which is preliminary data.</text>
</comment>
<accession>A0A3N4NX08</accession>
<reference evidence="1 2" key="1">
    <citation type="submission" date="2018-11" db="EMBL/GenBank/DDBJ databases">
        <title>Aureibaculum marinum gen. nov., sp. nov., a member of the family Flavobacteriaceae isolated from the Bohai Sea.</title>
        <authorList>
            <person name="Ji X."/>
        </authorList>
    </citation>
    <scope>NUCLEOTIDE SEQUENCE [LARGE SCALE GENOMIC DNA]</scope>
    <source>
        <strain evidence="1 2">BH-SD17</strain>
    </source>
</reference>
<proteinExistence type="predicted"/>
<dbReference type="PROSITE" id="PS51257">
    <property type="entry name" value="PROKAR_LIPOPROTEIN"/>
    <property type="match status" value="1"/>
</dbReference>
<dbReference type="Proteomes" id="UP000270856">
    <property type="component" value="Unassembled WGS sequence"/>
</dbReference>
<organism evidence="1 2">
    <name type="scientific">Aureibaculum marinum</name>
    <dbReference type="NCBI Taxonomy" id="2487930"/>
    <lineage>
        <taxon>Bacteria</taxon>
        <taxon>Pseudomonadati</taxon>
        <taxon>Bacteroidota</taxon>
        <taxon>Flavobacteriia</taxon>
        <taxon>Flavobacteriales</taxon>
        <taxon>Flavobacteriaceae</taxon>
        <taxon>Aureibaculum</taxon>
    </lineage>
</organism>